<dbReference type="CDD" id="cd12429">
    <property type="entry name" value="RRM_DNAJC17"/>
    <property type="match status" value="1"/>
</dbReference>
<dbReference type="CDD" id="cd06257">
    <property type="entry name" value="DnaJ"/>
    <property type="match status" value="1"/>
</dbReference>
<dbReference type="InterPro" id="IPR052094">
    <property type="entry name" value="Pre-mRNA-splicing_ERAD"/>
</dbReference>
<dbReference type="GO" id="GO:0005737">
    <property type="term" value="C:cytoplasm"/>
    <property type="evidence" value="ECO:0007669"/>
    <property type="project" value="UniProtKB-SubCell"/>
</dbReference>
<dbReference type="GO" id="GO:0000390">
    <property type="term" value="P:spliceosomal complex disassembly"/>
    <property type="evidence" value="ECO:0007669"/>
    <property type="project" value="TreeGrafter"/>
</dbReference>
<evidence type="ECO:0000256" key="4">
    <source>
        <dbReference type="ARBA" id="ARBA00022884"/>
    </source>
</evidence>
<evidence type="ECO:0000259" key="10">
    <source>
        <dbReference type="PROSITE" id="PS50102"/>
    </source>
</evidence>
<accession>A0A8K0D7W7</accession>
<dbReference type="PANTHER" id="PTHR44313">
    <property type="entry name" value="DNAJ HOMOLOG SUBFAMILY C MEMBER 17"/>
    <property type="match status" value="1"/>
</dbReference>
<dbReference type="GO" id="GO:0003723">
    <property type="term" value="F:RNA binding"/>
    <property type="evidence" value="ECO:0007669"/>
    <property type="project" value="UniProtKB-UniRule"/>
</dbReference>
<protein>
    <recommendedName>
        <fullName evidence="13">DnaJ homolog subfamily C member 17</fullName>
    </recommendedName>
</protein>
<evidence type="ECO:0008006" key="13">
    <source>
        <dbReference type="Google" id="ProtNLM"/>
    </source>
</evidence>
<dbReference type="Proteomes" id="UP000801492">
    <property type="component" value="Unassembled WGS sequence"/>
</dbReference>
<dbReference type="GO" id="GO:0005681">
    <property type="term" value="C:spliceosomal complex"/>
    <property type="evidence" value="ECO:0007669"/>
    <property type="project" value="TreeGrafter"/>
</dbReference>
<reference evidence="11" key="1">
    <citation type="submission" date="2019-08" db="EMBL/GenBank/DDBJ databases">
        <title>The genome of the North American firefly Photinus pyralis.</title>
        <authorList>
            <consortium name="Photinus pyralis genome working group"/>
            <person name="Fallon T.R."/>
            <person name="Sander Lower S.E."/>
            <person name="Weng J.-K."/>
        </authorList>
    </citation>
    <scope>NUCLEOTIDE SEQUENCE</scope>
    <source>
        <strain evidence="11">TRF0915ILg1</strain>
        <tissue evidence="11">Whole body</tissue>
    </source>
</reference>
<evidence type="ECO:0000256" key="3">
    <source>
        <dbReference type="ARBA" id="ARBA00022490"/>
    </source>
</evidence>
<keyword evidence="12" id="KW-1185">Reference proteome</keyword>
<name>A0A8K0D7W7_IGNLU</name>
<dbReference type="InterPro" id="IPR001623">
    <property type="entry name" value="DnaJ_domain"/>
</dbReference>
<dbReference type="InterPro" id="IPR000504">
    <property type="entry name" value="RRM_dom"/>
</dbReference>
<dbReference type="InterPro" id="IPR035979">
    <property type="entry name" value="RBD_domain_sf"/>
</dbReference>
<dbReference type="InterPro" id="IPR036869">
    <property type="entry name" value="J_dom_sf"/>
</dbReference>
<dbReference type="SUPFAM" id="SSF46565">
    <property type="entry name" value="Chaperone J-domain"/>
    <property type="match status" value="1"/>
</dbReference>
<keyword evidence="5" id="KW-0143">Chaperone</keyword>
<dbReference type="PRINTS" id="PR00625">
    <property type="entry name" value="JDOMAIN"/>
</dbReference>
<keyword evidence="6" id="KW-0539">Nucleus</keyword>
<feature type="domain" description="RRM" evidence="10">
    <location>
        <begin position="186"/>
        <end position="243"/>
    </location>
</feature>
<dbReference type="Gene3D" id="3.30.70.330">
    <property type="match status" value="1"/>
</dbReference>
<feature type="compositionally biased region" description="Polar residues" evidence="8">
    <location>
        <begin position="106"/>
        <end position="117"/>
    </location>
</feature>
<dbReference type="PANTHER" id="PTHR44313:SF1">
    <property type="entry name" value="DNAJ HOMOLOG SUBFAMILY C MEMBER 17"/>
    <property type="match status" value="1"/>
</dbReference>
<keyword evidence="3" id="KW-0963">Cytoplasm</keyword>
<dbReference type="SUPFAM" id="SSF54928">
    <property type="entry name" value="RNA-binding domain, RBD"/>
    <property type="match status" value="1"/>
</dbReference>
<evidence type="ECO:0000256" key="2">
    <source>
        <dbReference type="ARBA" id="ARBA00004496"/>
    </source>
</evidence>
<evidence type="ECO:0000259" key="9">
    <source>
        <dbReference type="PROSITE" id="PS50076"/>
    </source>
</evidence>
<dbReference type="InterPro" id="IPR012677">
    <property type="entry name" value="Nucleotide-bd_a/b_plait_sf"/>
</dbReference>
<dbReference type="SMART" id="SM00271">
    <property type="entry name" value="DnaJ"/>
    <property type="match status" value="1"/>
</dbReference>
<dbReference type="Gene3D" id="1.10.287.110">
    <property type="entry name" value="DnaJ domain"/>
    <property type="match status" value="1"/>
</dbReference>
<dbReference type="Pfam" id="PF00076">
    <property type="entry name" value="RRM_1"/>
    <property type="match status" value="1"/>
</dbReference>
<dbReference type="AlphaFoldDB" id="A0A8K0D7W7"/>
<feature type="region of interest" description="Disordered" evidence="8">
    <location>
        <begin position="102"/>
        <end position="124"/>
    </location>
</feature>
<proteinExistence type="predicted"/>
<dbReference type="PROSITE" id="PS50102">
    <property type="entry name" value="RRM"/>
    <property type="match status" value="1"/>
</dbReference>
<dbReference type="PROSITE" id="PS50076">
    <property type="entry name" value="DNAJ_2"/>
    <property type="match status" value="1"/>
</dbReference>
<comment type="subcellular location">
    <subcellularLocation>
        <location evidence="2">Cytoplasm</location>
    </subcellularLocation>
    <subcellularLocation>
        <location evidence="1">Nucleus</location>
    </subcellularLocation>
</comment>
<evidence type="ECO:0000256" key="8">
    <source>
        <dbReference type="SAM" id="MobiDB-lite"/>
    </source>
</evidence>
<dbReference type="OrthoDB" id="259708at2759"/>
<gene>
    <name evidence="11" type="ORF">ILUMI_07547</name>
</gene>
<feature type="domain" description="J" evidence="9">
    <location>
        <begin position="10"/>
        <end position="75"/>
    </location>
</feature>
<organism evidence="11 12">
    <name type="scientific">Ignelater luminosus</name>
    <name type="common">Cucubano</name>
    <name type="synonym">Pyrophorus luminosus</name>
    <dbReference type="NCBI Taxonomy" id="2038154"/>
    <lineage>
        <taxon>Eukaryota</taxon>
        <taxon>Metazoa</taxon>
        <taxon>Ecdysozoa</taxon>
        <taxon>Arthropoda</taxon>
        <taxon>Hexapoda</taxon>
        <taxon>Insecta</taxon>
        <taxon>Pterygota</taxon>
        <taxon>Neoptera</taxon>
        <taxon>Endopterygota</taxon>
        <taxon>Coleoptera</taxon>
        <taxon>Polyphaga</taxon>
        <taxon>Elateriformia</taxon>
        <taxon>Elateroidea</taxon>
        <taxon>Elateridae</taxon>
        <taxon>Agrypninae</taxon>
        <taxon>Pyrophorini</taxon>
        <taxon>Ignelater</taxon>
    </lineage>
</organism>
<comment type="caution">
    <text evidence="11">The sequence shown here is derived from an EMBL/GenBank/DDBJ whole genome shotgun (WGS) entry which is preliminary data.</text>
</comment>
<dbReference type="EMBL" id="VTPC01003375">
    <property type="protein sequence ID" value="KAF2898637.1"/>
    <property type="molecule type" value="Genomic_DNA"/>
</dbReference>
<keyword evidence="4 7" id="KW-0694">RNA-binding</keyword>
<evidence type="ECO:0000256" key="1">
    <source>
        <dbReference type="ARBA" id="ARBA00004123"/>
    </source>
</evidence>
<dbReference type="Pfam" id="PF00226">
    <property type="entry name" value="DnaJ"/>
    <property type="match status" value="1"/>
</dbReference>
<sequence length="290" mass="33597">MDEFKIENEDLYELLEIEPDSTLSDIKKAYRKKALQCHPDKNPDNPNAAKQFHQLTKILEVLSDEAARAAYDKVLRGKKEAALRHKELDSKRRKLKEDLEAREKNAANSFRTASSKSSDQKLKEEIERLRKEGSRLVEEEMEYVRKKLEEERIKLNTDTEESNHFRIKIKWKSSKDDVKNGGYNVELLRRFLSKYGDITALVMSPKKKGSALVEFNNRRAAEMAVDFEQGLSTNPLQLTWLNRPPQAPGVTSSTIKATDYESVVFTKMRQAEERKRLIEQMMAEDKESEG</sequence>
<evidence type="ECO:0000256" key="5">
    <source>
        <dbReference type="ARBA" id="ARBA00023186"/>
    </source>
</evidence>
<evidence type="ECO:0000313" key="12">
    <source>
        <dbReference type="Proteomes" id="UP000801492"/>
    </source>
</evidence>
<evidence type="ECO:0000256" key="7">
    <source>
        <dbReference type="PROSITE-ProRule" id="PRU00176"/>
    </source>
</evidence>
<evidence type="ECO:0000313" key="11">
    <source>
        <dbReference type="EMBL" id="KAF2898637.1"/>
    </source>
</evidence>
<evidence type="ECO:0000256" key="6">
    <source>
        <dbReference type="ARBA" id="ARBA00023242"/>
    </source>
</evidence>
<dbReference type="InterPro" id="IPR034254">
    <property type="entry name" value="DNAJC17_RRM"/>
</dbReference>